<dbReference type="RefSeq" id="WP_135278419.1">
    <property type="nucleotide sequence ID" value="NZ_PQVH01000012.1"/>
</dbReference>
<dbReference type="AlphaFoldDB" id="A0A4Y9VQC8"/>
<evidence type="ECO:0000313" key="2">
    <source>
        <dbReference type="Proteomes" id="UP000297706"/>
    </source>
</evidence>
<sequence length="505" mass="56231">MNTTAAALKLKQFGINSPSITLADGTVLEVLHVVRVVPAKRLVCQGRWCGQLVYAKLFFGQGAAKYLARDKQGVELLLQAGIATPPILFTGLSLDHQQHVLVLQAITPAQNAEICWSELALDAPVRIKLAEKLVLEVAAHHQAGLLQTDLYLKNFLLQTVDSANGQSAKVFTLDGDGIRRLPRLFSSCKKKQNLATLFSKMDALDDHRIPELYRVYCERLGQHSSPRDEAKILQLTQQVRRQVASGYADKKVFRTCTDVKVTKSFNSFVAVASALNAEEFSVSVLDSALLDKNANFKNGNTCTVAKAKLAGSDVVIKRYNIKNFWHGLSRALRATRAAKSWANAYRLMISGILTPAPIALIEQRWGCFRRRAYFVSTYVEAPDALQYFAQAEGLHDKKAVAQNLAALFYKMYLLKIAHGDCKATNIKIVDSAPMLIDLDSMKAYPMHMLAASWFKLQHLKDLKRLMENWADDAEIQALLKEAFVQKYGEHGVSEQDNILIRAKIA</sequence>
<dbReference type="Proteomes" id="UP000297706">
    <property type="component" value="Unassembled WGS sequence"/>
</dbReference>
<accession>A0A4Y9VQC8</accession>
<protein>
    <submittedName>
        <fullName evidence="1">Uncharacterized protein</fullName>
    </submittedName>
</protein>
<dbReference type="EMBL" id="PQVH01000012">
    <property type="protein sequence ID" value="TFW70615.1"/>
    <property type="molecule type" value="Genomic_DNA"/>
</dbReference>
<dbReference type="OrthoDB" id="8532943at2"/>
<name>A0A4Y9VQC8_9PROT</name>
<evidence type="ECO:0000313" key="1">
    <source>
        <dbReference type="EMBL" id="TFW70615.1"/>
    </source>
</evidence>
<keyword evidence="2" id="KW-1185">Reference proteome</keyword>
<dbReference type="SUPFAM" id="SSF56112">
    <property type="entry name" value="Protein kinase-like (PK-like)"/>
    <property type="match status" value="1"/>
</dbReference>
<gene>
    <name evidence="1" type="ORF">C3Y98_09860</name>
</gene>
<dbReference type="InterPro" id="IPR011009">
    <property type="entry name" value="Kinase-like_dom_sf"/>
</dbReference>
<proteinExistence type="predicted"/>
<reference evidence="1 2" key="1">
    <citation type="submission" date="2018-02" db="EMBL/GenBank/DDBJ databases">
        <title>A novel lanthanide dependent methylotroph, Methylotenera sp. La3113.</title>
        <authorList>
            <person name="Lv H."/>
            <person name="Tani A."/>
        </authorList>
    </citation>
    <scope>NUCLEOTIDE SEQUENCE [LARGE SCALE GENOMIC DNA]</scope>
    <source>
        <strain evidence="1 2">La3113</strain>
    </source>
</reference>
<comment type="caution">
    <text evidence="1">The sequence shown here is derived from an EMBL/GenBank/DDBJ whole genome shotgun (WGS) entry which is preliminary data.</text>
</comment>
<dbReference type="Pfam" id="PF06293">
    <property type="entry name" value="Kdo"/>
    <property type="match status" value="2"/>
</dbReference>
<organism evidence="1 2">
    <name type="scientific">Methylotenera oryzisoli</name>
    <dbReference type="NCBI Taxonomy" id="2080758"/>
    <lineage>
        <taxon>Bacteria</taxon>
        <taxon>Pseudomonadati</taxon>
        <taxon>Pseudomonadota</taxon>
        <taxon>Betaproteobacteria</taxon>
        <taxon>Nitrosomonadales</taxon>
        <taxon>Methylophilaceae</taxon>
        <taxon>Methylotenera</taxon>
    </lineage>
</organism>